<name>A0A2I0J3Q4_PUNGR</name>
<sequence length="220" mass="25387">MNHVFTKRSVQSPSTQKERDRMNRIPYASAIGFIIYAMLCTRSDISYALSMTSRYQFDLGERHWIAVKNIIKYLRRTKEMFLIYGGDEELVSFKQETIANSTTEAEYIAVSNAAKEAVLIKKFVTELVVIPSIADPVNLYCDNNGAIAQAKETGSHQRSKHIFKPRRFHLIREIINRGDVKMYRIPINENLADPLTKSLVQLKHKVHTRSIGIRKMPDWL</sequence>
<keyword evidence="2" id="KW-0472">Membrane</keyword>
<gene>
    <name evidence="3" type="ORF">CRG98_028920</name>
</gene>
<dbReference type="Proteomes" id="UP000233551">
    <property type="component" value="Unassembled WGS sequence"/>
</dbReference>
<dbReference type="CDD" id="cd09272">
    <property type="entry name" value="RNase_HI_RT_Ty1"/>
    <property type="match status" value="1"/>
</dbReference>
<evidence type="ECO:0008006" key="5">
    <source>
        <dbReference type="Google" id="ProtNLM"/>
    </source>
</evidence>
<evidence type="ECO:0000313" key="4">
    <source>
        <dbReference type="Proteomes" id="UP000233551"/>
    </source>
</evidence>
<keyword evidence="4" id="KW-1185">Reference proteome</keyword>
<evidence type="ECO:0000313" key="3">
    <source>
        <dbReference type="EMBL" id="PKI50683.1"/>
    </source>
</evidence>
<dbReference type="EMBL" id="PGOL01002086">
    <property type="protein sequence ID" value="PKI50683.1"/>
    <property type="molecule type" value="Genomic_DNA"/>
</dbReference>
<evidence type="ECO:0000256" key="2">
    <source>
        <dbReference type="SAM" id="Phobius"/>
    </source>
</evidence>
<dbReference type="AlphaFoldDB" id="A0A2I0J3Q4"/>
<accession>A0A2I0J3Q4</accession>
<reference evidence="3 4" key="1">
    <citation type="submission" date="2017-11" db="EMBL/GenBank/DDBJ databases">
        <title>De-novo sequencing of pomegranate (Punica granatum L.) genome.</title>
        <authorList>
            <person name="Akparov Z."/>
            <person name="Amiraslanov A."/>
            <person name="Hajiyeva S."/>
            <person name="Abbasov M."/>
            <person name="Kaur K."/>
            <person name="Hamwieh A."/>
            <person name="Solovyev V."/>
            <person name="Salamov A."/>
            <person name="Braich B."/>
            <person name="Kosarev P."/>
            <person name="Mahmoud A."/>
            <person name="Hajiyev E."/>
            <person name="Babayeva S."/>
            <person name="Izzatullayeva V."/>
            <person name="Mammadov A."/>
            <person name="Mammadov A."/>
            <person name="Sharifova S."/>
            <person name="Ojaghi J."/>
            <person name="Eynullazada K."/>
            <person name="Bayramov B."/>
            <person name="Abdulazimova A."/>
            <person name="Shahmuradov I."/>
        </authorList>
    </citation>
    <scope>NUCLEOTIDE SEQUENCE [LARGE SCALE GENOMIC DNA]</scope>
    <source>
        <strain evidence="4">cv. AG2017</strain>
        <tissue evidence="3">Leaf</tissue>
    </source>
</reference>
<feature type="region of interest" description="Disordered" evidence="1">
    <location>
        <begin position="1"/>
        <end position="20"/>
    </location>
</feature>
<dbReference type="PANTHER" id="PTHR11439:SF496">
    <property type="entry name" value="RNA-DIRECTED DNA POLYMERASE"/>
    <property type="match status" value="1"/>
</dbReference>
<keyword evidence="2" id="KW-0812">Transmembrane</keyword>
<dbReference type="STRING" id="22663.A0A2I0J3Q4"/>
<keyword evidence="2" id="KW-1133">Transmembrane helix</keyword>
<organism evidence="3 4">
    <name type="scientific">Punica granatum</name>
    <name type="common">Pomegranate</name>
    <dbReference type="NCBI Taxonomy" id="22663"/>
    <lineage>
        <taxon>Eukaryota</taxon>
        <taxon>Viridiplantae</taxon>
        <taxon>Streptophyta</taxon>
        <taxon>Embryophyta</taxon>
        <taxon>Tracheophyta</taxon>
        <taxon>Spermatophyta</taxon>
        <taxon>Magnoliopsida</taxon>
        <taxon>eudicotyledons</taxon>
        <taxon>Gunneridae</taxon>
        <taxon>Pentapetalae</taxon>
        <taxon>rosids</taxon>
        <taxon>malvids</taxon>
        <taxon>Myrtales</taxon>
        <taxon>Lythraceae</taxon>
        <taxon>Punica</taxon>
    </lineage>
</organism>
<protein>
    <recommendedName>
        <fullName evidence="5">Reverse transcriptase Ty1/copia-type domain-containing protein</fullName>
    </recommendedName>
</protein>
<evidence type="ECO:0000256" key="1">
    <source>
        <dbReference type="SAM" id="MobiDB-lite"/>
    </source>
</evidence>
<feature type="transmembrane region" description="Helical" evidence="2">
    <location>
        <begin position="21"/>
        <end position="39"/>
    </location>
</feature>
<proteinExistence type="predicted"/>
<comment type="caution">
    <text evidence="3">The sequence shown here is derived from an EMBL/GenBank/DDBJ whole genome shotgun (WGS) entry which is preliminary data.</text>
</comment>
<dbReference type="PANTHER" id="PTHR11439">
    <property type="entry name" value="GAG-POL-RELATED RETROTRANSPOSON"/>
    <property type="match status" value="1"/>
</dbReference>